<organism evidence="2">
    <name type="scientific">Flavobacterium capsici</name>
    <dbReference type="NCBI Taxonomy" id="3075618"/>
    <lineage>
        <taxon>Bacteria</taxon>
        <taxon>Pseudomonadati</taxon>
        <taxon>Bacteroidota</taxon>
        <taxon>Flavobacteriia</taxon>
        <taxon>Flavobacteriales</taxon>
        <taxon>Flavobacteriaceae</taxon>
        <taxon>Flavobacterium</taxon>
    </lineage>
</organism>
<dbReference type="EMBL" id="CP134878">
    <property type="protein sequence ID" value="WNM17772.1"/>
    <property type="molecule type" value="Genomic_DNA"/>
</dbReference>
<protein>
    <submittedName>
        <fullName evidence="2">Uncharacterized protein</fullName>
    </submittedName>
</protein>
<keyword evidence="1" id="KW-0732">Signal</keyword>
<accession>A0AA96J4W9</accession>
<accession>A0AA96J108</accession>
<sequence>MKTSIILIGMISLGFLNVSQAANAKQTSFNYQLEKEQLLATDSLNQNFKGFENTSDADYIFNPSTVIPVAQKTIEDVIREDNQIIDSKIETDPTVFGLTVKTINQIIQEDVQITEAVNLDFNQPLDFEAINNSTNCFVEFQNKCSLKQENIKL</sequence>
<name>A0AA96J108_9FLAO</name>
<feature type="chain" id="PRO_5044705364" evidence="1">
    <location>
        <begin position="25"/>
        <end position="153"/>
    </location>
</feature>
<proteinExistence type="predicted"/>
<dbReference type="AlphaFoldDB" id="A0AA96J108"/>
<gene>
    <name evidence="3" type="ORF">RN605_00370</name>
    <name evidence="2" type="ORF">RN608_07070</name>
</gene>
<dbReference type="EMBL" id="CP134890">
    <property type="protein sequence ID" value="WNM21825.1"/>
    <property type="molecule type" value="Genomic_DNA"/>
</dbReference>
<dbReference type="KEGG" id="fcj:RN605_00370"/>
<reference evidence="2 4" key="1">
    <citation type="submission" date="2023-09" db="EMBL/GenBank/DDBJ databases">
        <title>Flavobacterium sp. a novel bacteria isolate from Pepper rhizosphere.</title>
        <authorList>
            <person name="Peng Y."/>
            <person name="Lee J."/>
        </authorList>
    </citation>
    <scope>NUCLEOTIDE SEQUENCE</scope>
    <source>
        <strain evidence="2">PMR2A8</strain>
        <strain evidence="3 4">PMTSA4</strain>
    </source>
</reference>
<feature type="signal peptide" evidence="1">
    <location>
        <begin position="1"/>
        <end position="24"/>
    </location>
</feature>
<evidence type="ECO:0000313" key="4">
    <source>
        <dbReference type="Proteomes" id="UP001304515"/>
    </source>
</evidence>
<evidence type="ECO:0000256" key="1">
    <source>
        <dbReference type="SAM" id="SignalP"/>
    </source>
</evidence>
<evidence type="ECO:0000313" key="3">
    <source>
        <dbReference type="EMBL" id="WNM21825.1"/>
    </source>
</evidence>
<evidence type="ECO:0000313" key="2">
    <source>
        <dbReference type="EMBL" id="WNM17772.1"/>
    </source>
</evidence>
<keyword evidence="4" id="KW-1185">Reference proteome</keyword>
<dbReference type="Proteomes" id="UP001304515">
    <property type="component" value="Chromosome"/>
</dbReference>
<dbReference type="RefSeq" id="WP_313321421.1">
    <property type="nucleotide sequence ID" value="NZ_CP134878.1"/>
</dbReference>